<dbReference type="PANTHER" id="PTHR33371">
    <property type="entry name" value="INTERMEMBRANE PHOSPHOLIPID TRANSPORT SYSTEM BINDING PROTEIN MLAD-RELATED"/>
    <property type="match status" value="1"/>
</dbReference>
<dbReference type="RefSeq" id="WP_083032343.1">
    <property type="nucleotide sequence ID" value="NZ_MVHS01000045.1"/>
</dbReference>
<feature type="region of interest" description="Disordered" evidence="1">
    <location>
        <begin position="106"/>
        <end position="163"/>
    </location>
</feature>
<evidence type="ECO:0000313" key="5">
    <source>
        <dbReference type="Proteomes" id="UP000192801"/>
    </source>
</evidence>
<dbReference type="InterPro" id="IPR003399">
    <property type="entry name" value="Mce/MlaD"/>
</dbReference>
<feature type="domain" description="Mce/MlaD" evidence="3">
    <location>
        <begin position="41"/>
        <end position="111"/>
    </location>
</feature>
<comment type="caution">
    <text evidence="4">The sequence shown here is derived from an EMBL/GenBank/DDBJ whole genome shotgun (WGS) entry which is preliminary data.</text>
</comment>
<keyword evidence="2" id="KW-0812">Transmembrane</keyword>
<organism evidence="4 5">
    <name type="scientific">Mycolicibacterium insubricum</name>
    <dbReference type="NCBI Taxonomy" id="444597"/>
    <lineage>
        <taxon>Bacteria</taxon>
        <taxon>Bacillati</taxon>
        <taxon>Actinomycetota</taxon>
        <taxon>Actinomycetes</taxon>
        <taxon>Mycobacteriales</taxon>
        <taxon>Mycobacteriaceae</taxon>
        <taxon>Mycolicibacterium</taxon>
    </lineage>
</organism>
<evidence type="ECO:0000256" key="2">
    <source>
        <dbReference type="SAM" id="Phobius"/>
    </source>
</evidence>
<dbReference type="GO" id="GO:0051701">
    <property type="term" value="P:biological process involved in interaction with host"/>
    <property type="evidence" value="ECO:0007669"/>
    <property type="project" value="TreeGrafter"/>
</dbReference>
<feature type="transmembrane region" description="Helical" evidence="2">
    <location>
        <begin position="14"/>
        <end position="38"/>
    </location>
</feature>
<evidence type="ECO:0000313" key="4">
    <source>
        <dbReference type="EMBL" id="ORA67101.1"/>
    </source>
</evidence>
<accession>A0A1X0D3Y4</accession>
<dbReference type="AlphaFoldDB" id="A0A1X0D3Y4"/>
<evidence type="ECO:0000259" key="3">
    <source>
        <dbReference type="Pfam" id="PF02470"/>
    </source>
</evidence>
<keyword evidence="2" id="KW-1133">Transmembrane helix</keyword>
<dbReference type="Proteomes" id="UP000192801">
    <property type="component" value="Unassembled WGS sequence"/>
</dbReference>
<dbReference type="PANTHER" id="PTHR33371:SF19">
    <property type="entry name" value="MCE-FAMILY PROTEIN MCE4A"/>
    <property type="match status" value="1"/>
</dbReference>
<keyword evidence="2" id="KW-0472">Membrane</keyword>
<reference evidence="4 5" key="1">
    <citation type="submission" date="2016-12" db="EMBL/GenBank/DDBJ databases">
        <title>The new phylogeny of genus Mycobacterium.</title>
        <authorList>
            <person name="Tortoli E."/>
            <person name="Trovato A."/>
            <person name="Cirillo D.M."/>
        </authorList>
    </citation>
    <scope>NUCLEOTIDE SEQUENCE [LARGE SCALE GENOMIC DNA]</scope>
    <source>
        <strain evidence="4 5">DSM 45130</strain>
    </source>
</reference>
<name>A0A1X0D3Y4_9MYCO</name>
<dbReference type="InterPro" id="IPR052336">
    <property type="entry name" value="MlaD_Phospholipid_Transporter"/>
</dbReference>
<gene>
    <name evidence="4" type="ORF">BST26_16125</name>
</gene>
<protein>
    <recommendedName>
        <fullName evidence="3">Mce/MlaD domain-containing protein</fullName>
    </recommendedName>
</protein>
<dbReference type="Pfam" id="PF02470">
    <property type="entry name" value="MlaD"/>
    <property type="match status" value="1"/>
</dbReference>
<dbReference type="STRING" id="444597.BST26_16125"/>
<sequence>MEQRPGDHRVGPGWSALILLVAVGVFISVTSATFAGVFRSYVTVTVSAERSGIIMEPNAKVKMRGVEVGRVDRISNTADGALLELHIQPDQLRLIPANVEPRIDVTTAFGGHGDRHVGAEHPGEGRRGDRDEYSDGDEQNQRGPPRSDAMISWSLFHRANRPS</sequence>
<dbReference type="EMBL" id="MVHS01000045">
    <property type="protein sequence ID" value="ORA67101.1"/>
    <property type="molecule type" value="Genomic_DNA"/>
</dbReference>
<keyword evidence="5" id="KW-1185">Reference proteome</keyword>
<proteinExistence type="predicted"/>
<evidence type="ECO:0000256" key="1">
    <source>
        <dbReference type="SAM" id="MobiDB-lite"/>
    </source>
</evidence>
<dbReference type="GO" id="GO:0005576">
    <property type="term" value="C:extracellular region"/>
    <property type="evidence" value="ECO:0007669"/>
    <property type="project" value="TreeGrafter"/>
</dbReference>
<feature type="compositionally biased region" description="Basic and acidic residues" evidence="1">
    <location>
        <begin position="112"/>
        <end position="133"/>
    </location>
</feature>